<protein>
    <submittedName>
        <fullName evidence="2">Uncharacterized protein</fullName>
    </submittedName>
</protein>
<organism evidence="2 4">
    <name type="scientific">Leucobacter chromiiresistens</name>
    <dbReference type="NCBI Taxonomy" id="1079994"/>
    <lineage>
        <taxon>Bacteria</taxon>
        <taxon>Bacillati</taxon>
        <taxon>Actinomycetota</taxon>
        <taxon>Actinomycetes</taxon>
        <taxon>Micrococcales</taxon>
        <taxon>Microbacteriaceae</taxon>
        <taxon>Leucobacter</taxon>
    </lineage>
</organism>
<evidence type="ECO:0000256" key="1">
    <source>
        <dbReference type="SAM" id="MobiDB-lite"/>
    </source>
</evidence>
<dbReference type="EMBL" id="FNKB01000002">
    <property type="protein sequence ID" value="SDQ47900.1"/>
    <property type="molecule type" value="Genomic_DNA"/>
</dbReference>
<accession>A0A1H0XQ00</accession>
<dbReference type="GO" id="GO:0003676">
    <property type="term" value="F:nucleic acid binding"/>
    <property type="evidence" value="ECO:0007669"/>
    <property type="project" value="InterPro"/>
</dbReference>
<dbReference type="SUPFAM" id="SSF53098">
    <property type="entry name" value="Ribonuclease H-like"/>
    <property type="match status" value="1"/>
</dbReference>
<dbReference type="OrthoDB" id="3359450at2"/>
<dbReference type="InterPro" id="IPR012337">
    <property type="entry name" value="RNaseH-like_sf"/>
</dbReference>
<dbReference type="EMBL" id="FNKB01000001">
    <property type="protein sequence ID" value="SDQ04970.1"/>
    <property type="molecule type" value="Genomic_DNA"/>
</dbReference>
<gene>
    <name evidence="2" type="ORF">SAMN04488565_0029</name>
    <name evidence="3" type="ORF">SAMN04488565_2635</name>
</gene>
<reference evidence="2 4" key="1">
    <citation type="submission" date="2016-10" db="EMBL/GenBank/DDBJ databases">
        <authorList>
            <person name="de Groot N.N."/>
        </authorList>
    </citation>
    <scope>NUCLEOTIDE SEQUENCE [LARGE SCALE GENOMIC DNA]</scope>
    <source>
        <strain evidence="2 4">DSM 22788</strain>
    </source>
</reference>
<dbReference type="eggNOG" id="ENOG50324KK">
    <property type="taxonomic scope" value="Bacteria"/>
</dbReference>
<evidence type="ECO:0000313" key="2">
    <source>
        <dbReference type="EMBL" id="SDQ04970.1"/>
    </source>
</evidence>
<sequence length="199" mass="20899">MSAGSAPRYAVGLDLSLTGSGVAVISLHTGQVALGLVETKGTAKARLDQTLDRLQVALAGIAAYVPAERSVIVIEAPSLGSQNGKSHERAGLWWRTAGLLHSRGHIVTQAYPRTRAKYAAGHLPVKSTRKGPDKNEVVAALAAEHPHLHLSNDNIADAFALACIGARHLGAPIDSSTPQRVQATAAVRWPTTDQEGTTR</sequence>
<proteinExistence type="predicted"/>
<dbReference type="Proteomes" id="UP000182690">
    <property type="component" value="Unassembled WGS sequence"/>
</dbReference>
<dbReference type="AlphaFoldDB" id="A0A1H0XQ00"/>
<feature type="region of interest" description="Disordered" evidence="1">
    <location>
        <begin position="174"/>
        <end position="199"/>
    </location>
</feature>
<evidence type="ECO:0000313" key="4">
    <source>
        <dbReference type="Proteomes" id="UP000182690"/>
    </source>
</evidence>
<dbReference type="Gene3D" id="3.30.420.10">
    <property type="entry name" value="Ribonuclease H-like superfamily/Ribonuclease H"/>
    <property type="match status" value="1"/>
</dbReference>
<dbReference type="STRING" id="1079994.SAMN04488565_0029"/>
<dbReference type="InterPro" id="IPR036397">
    <property type="entry name" value="RNaseH_sf"/>
</dbReference>
<dbReference type="RefSeq" id="WP_010156234.1">
    <property type="nucleotide sequence ID" value="NZ_FNKB01000001.1"/>
</dbReference>
<name>A0A1H0XQ00_9MICO</name>
<evidence type="ECO:0000313" key="3">
    <source>
        <dbReference type="EMBL" id="SDQ47900.1"/>
    </source>
</evidence>